<evidence type="ECO:0000256" key="1">
    <source>
        <dbReference type="ARBA" id="ARBA00004498"/>
    </source>
</evidence>
<feature type="domain" description="Nidogen G2 beta-barrel" evidence="7">
    <location>
        <begin position="9"/>
        <end position="231"/>
    </location>
</feature>
<keyword evidence="5" id="KW-0106">Calcium</keyword>
<dbReference type="SMART" id="SM00682">
    <property type="entry name" value="G2F"/>
    <property type="match status" value="1"/>
</dbReference>
<dbReference type="Pfam" id="PF07474">
    <property type="entry name" value="G2F"/>
    <property type="match status" value="1"/>
</dbReference>
<keyword evidence="4" id="KW-0732">Signal</keyword>
<keyword evidence="3" id="KW-0272">Extracellular matrix</keyword>
<evidence type="ECO:0000313" key="9">
    <source>
        <dbReference type="Proteomes" id="UP000054244"/>
    </source>
</evidence>
<reference evidence="8 9" key="1">
    <citation type="submission" date="2014-04" db="EMBL/GenBank/DDBJ databases">
        <title>Genome evolution of avian class.</title>
        <authorList>
            <person name="Zhang G."/>
            <person name="Li C."/>
        </authorList>
    </citation>
    <scope>NUCLEOTIDE SEQUENCE [LARGE SCALE GENOMIC DNA]</scope>
    <source>
        <strain evidence="8">BGI_N311</strain>
    </source>
</reference>
<evidence type="ECO:0000256" key="2">
    <source>
        <dbReference type="ARBA" id="ARBA00022525"/>
    </source>
</evidence>
<evidence type="ECO:0000256" key="6">
    <source>
        <dbReference type="ARBA" id="ARBA00023180"/>
    </source>
</evidence>
<dbReference type="AlphaFoldDB" id="A0A091PMJ0"/>
<evidence type="ECO:0000259" key="7">
    <source>
        <dbReference type="PROSITE" id="PS50993"/>
    </source>
</evidence>
<sequence length="261" mass="27783">NAAVLVPGEPRQVQGSLVGNINTHELGVTSLNASVLDDSRSGIATVQSSISSIPPAVGPLMRVLVAVIAPVYWSLAHAGGEARSGFLLTRGTFQHDSQLEFATGELLRSTHLARGADAAGILLLDSVISGSVPESISEAAVLLQDFSERYVQTGAGQLVGGSVHSFLQDGRVIRARCNHTIVYDSSADMQPPRLLHVRASAIKASYNPASEELRFQLLASLDAGADQDQCPRGFILGPGQPYCIDLDECQMLKRCQHECRN</sequence>
<dbReference type="Gene3D" id="2.40.155.10">
    <property type="entry name" value="Green fluorescent protein"/>
    <property type="match status" value="1"/>
</dbReference>
<feature type="non-terminal residue" evidence="8">
    <location>
        <position position="1"/>
    </location>
</feature>
<dbReference type="Proteomes" id="UP000054244">
    <property type="component" value="Unassembled WGS sequence"/>
</dbReference>
<evidence type="ECO:0000256" key="3">
    <source>
        <dbReference type="ARBA" id="ARBA00022530"/>
    </source>
</evidence>
<dbReference type="EMBL" id="KL394175">
    <property type="protein sequence ID" value="KFP92685.1"/>
    <property type="molecule type" value="Genomic_DNA"/>
</dbReference>
<dbReference type="InterPro" id="IPR006605">
    <property type="entry name" value="G2_nidogen/fibulin_G2F"/>
</dbReference>
<protein>
    <submittedName>
        <fullName evidence="8">Hemicentin-2</fullName>
    </submittedName>
</protein>
<keyword evidence="6" id="KW-0325">Glycoprotein</keyword>
<name>A0A091PMJ0_APAVI</name>
<dbReference type="PROSITE" id="PS50993">
    <property type="entry name" value="NIDOGEN_G2"/>
    <property type="match status" value="1"/>
</dbReference>
<evidence type="ECO:0000313" key="8">
    <source>
        <dbReference type="EMBL" id="KFP92685.1"/>
    </source>
</evidence>
<gene>
    <name evidence="8" type="ORF">N311_06302</name>
</gene>
<comment type="subcellular location">
    <subcellularLocation>
        <location evidence="1">Secreted</location>
        <location evidence="1">Extracellular space</location>
        <location evidence="1">Extracellular matrix</location>
    </subcellularLocation>
</comment>
<keyword evidence="2" id="KW-0964">Secreted</keyword>
<feature type="non-terminal residue" evidence="8">
    <location>
        <position position="261"/>
    </location>
</feature>
<proteinExistence type="predicted"/>
<evidence type="ECO:0000256" key="4">
    <source>
        <dbReference type="ARBA" id="ARBA00022729"/>
    </source>
</evidence>
<organism evidence="8 9">
    <name type="scientific">Apaloderma vittatum</name>
    <name type="common">Bar-tailed trogon</name>
    <dbReference type="NCBI Taxonomy" id="57397"/>
    <lineage>
        <taxon>Eukaryota</taxon>
        <taxon>Metazoa</taxon>
        <taxon>Chordata</taxon>
        <taxon>Craniata</taxon>
        <taxon>Vertebrata</taxon>
        <taxon>Euteleostomi</taxon>
        <taxon>Archelosauria</taxon>
        <taxon>Archosauria</taxon>
        <taxon>Dinosauria</taxon>
        <taxon>Saurischia</taxon>
        <taxon>Theropoda</taxon>
        <taxon>Coelurosauria</taxon>
        <taxon>Aves</taxon>
        <taxon>Neognathae</taxon>
        <taxon>Neoaves</taxon>
        <taxon>Telluraves</taxon>
        <taxon>Coraciimorphae</taxon>
        <taxon>Trogoniformes</taxon>
        <taxon>Trogonidae</taxon>
        <taxon>Apaloderma</taxon>
    </lineage>
</organism>
<dbReference type="SUPFAM" id="SSF54511">
    <property type="entry name" value="GFP-like"/>
    <property type="match status" value="1"/>
</dbReference>
<evidence type="ECO:0000256" key="5">
    <source>
        <dbReference type="ARBA" id="ARBA00022837"/>
    </source>
</evidence>
<keyword evidence="9" id="KW-1185">Reference proteome</keyword>
<dbReference type="InterPro" id="IPR009017">
    <property type="entry name" value="GFP"/>
</dbReference>
<accession>A0A091PMJ0</accession>